<name>A0A1H7PBE7_STIAU</name>
<accession>A0A1H7PBE7</accession>
<dbReference type="Proteomes" id="UP000182719">
    <property type="component" value="Unassembled WGS sequence"/>
</dbReference>
<gene>
    <name evidence="2" type="ORF">SAMN05444354_105223</name>
</gene>
<keyword evidence="1" id="KW-0472">Membrane</keyword>
<reference evidence="3" key="1">
    <citation type="submission" date="2016-10" db="EMBL/GenBank/DDBJ databases">
        <authorList>
            <person name="Varghese N."/>
            <person name="Submissions S."/>
        </authorList>
    </citation>
    <scope>NUCLEOTIDE SEQUENCE [LARGE SCALE GENOMIC DNA]</scope>
    <source>
        <strain evidence="3">DSM 17044</strain>
    </source>
</reference>
<feature type="transmembrane region" description="Helical" evidence="1">
    <location>
        <begin position="34"/>
        <end position="56"/>
    </location>
</feature>
<protein>
    <submittedName>
        <fullName evidence="2">Uncharacterized protein</fullName>
    </submittedName>
</protein>
<dbReference type="AlphaFoldDB" id="A0A1H7PBE7"/>
<evidence type="ECO:0000313" key="3">
    <source>
        <dbReference type="Proteomes" id="UP000182719"/>
    </source>
</evidence>
<keyword evidence="1" id="KW-1133">Transmembrane helix</keyword>
<organism evidence="2 3">
    <name type="scientific">Stigmatella aurantiaca</name>
    <dbReference type="NCBI Taxonomy" id="41"/>
    <lineage>
        <taxon>Bacteria</taxon>
        <taxon>Pseudomonadati</taxon>
        <taxon>Myxococcota</taxon>
        <taxon>Myxococcia</taxon>
        <taxon>Myxococcales</taxon>
        <taxon>Cystobacterineae</taxon>
        <taxon>Archangiaceae</taxon>
        <taxon>Stigmatella</taxon>
    </lineage>
</organism>
<evidence type="ECO:0000256" key="1">
    <source>
        <dbReference type="SAM" id="Phobius"/>
    </source>
</evidence>
<sequence>MSVWDRVPVIGTLVEGRENLSYQTKLKNKLRRHALVASAAAVLLGPIGAMAGTVAFGSLESNWESIDKAIDTLDDATAEKVFSIYSAMTIA</sequence>
<keyword evidence="3" id="KW-1185">Reference proteome</keyword>
<evidence type="ECO:0000313" key="2">
    <source>
        <dbReference type="EMBL" id="SEL32595.1"/>
    </source>
</evidence>
<dbReference type="EMBL" id="FOAP01000005">
    <property type="protein sequence ID" value="SEL32595.1"/>
    <property type="molecule type" value="Genomic_DNA"/>
</dbReference>
<dbReference type="RefSeq" id="WP_075006546.1">
    <property type="nucleotide sequence ID" value="NZ_FOAP01000005.1"/>
</dbReference>
<proteinExistence type="predicted"/>
<keyword evidence="1" id="KW-0812">Transmembrane</keyword>